<dbReference type="InterPro" id="IPR003848">
    <property type="entry name" value="DUF218"/>
</dbReference>
<accession>A0AA41CBV1</accession>
<organism evidence="2 3">
    <name type="scientific">Stenotrophomonas maltophilia</name>
    <name type="common">Pseudomonas maltophilia</name>
    <name type="synonym">Xanthomonas maltophilia</name>
    <dbReference type="NCBI Taxonomy" id="40324"/>
    <lineage>
        <taxon>Bacteria</taxon>
        <taxon>Pseudomonadati</taxon>
        <taxon>Pseudomonadota</taxon>
        <taxon>Gammaproteobacteria</taxon>
        <taxon>Lysobacterales</taxon>
        <taxon>Lysobacteraceae</taxon>
        <taxon>Stenotrophomonas</taxon>
        <taxon>Stenotrophomonas maltophilia group</taxon>
    </lineage>
</organism>
<dbReference type="EMBL" id="JADUNO010000023">
    <property type="protein sequence ID" value="MBH1639619.1"/>
    <property type="molecule type" value="Genomic_DNA"/>
</dbReference>
<sequence>MLAFTLLLLLACAALIATRRFRTAALLSVLPLMALSSATGPITQWMLDRAQASAALTTPADRPKTTIVLLGGGIEHHAESSSPGLVGYSRLLVTAQRYLLCQQKHETCRVIVSGGASRNRKTSEANVYARELARLGVPMDRIEQEDASANTWENARNSSAMLRHDPSRVVIVTSGLHLRRSLLYFQHFGVIAEGLPSDRLRATPGWLPSAFNLLLAEVMLHERIGVLRYHAYNRLGWNEPPMPPIPFNPQTATHASPH</sequence>
<protein>
    <submittedName>
        <fullName evidence="2">YdcF family protein</fullName>
    </submittedName>
</protein>
<gene>
    <name evidence="2" type="ORF">I5U57_09200</name>
</gene>
<dbReference type="InterPro" id="IPR051599">
    <property type="entry name" value="Cell_Envelope_Assoc"/>
</dbReference>
<evidence type="ECO:0000313" key="2">
    <source>
        <dbReference type="EMBL" id="MBH1639619.1"/>
    </source>
</evidence>
<dbReference type="InterPro" id="IPR014729">
    <property type="entry name" value="Rossmann-like_a/b/a_fold"/>
</dbReference>
<reference evidence="2" key="1">
    <citation type="submission" date="2020-11" db="EMBL/GenBank/DDBJ databases">
        <title>Enhanced detection system for hospital associated transmission using whole genome sequencing surveillance.</title>
        <authorList>
            <person name="Harrison L.H."/>
            <person name="Van Tyne D."/>
            <person name="Marsh J.W."/>
            <person name="Griffith M.P."/>
            <person name="Snyder D.J."/>
            <person name="Cooper V.S."/>
            <person name="Mustapha M."/>
        </authorList>
    </citation>
    <scope>NUCLEOTIDE SEQUENCE</scope>
    <source>
        <strain evidence="2">STEN00092</strain>
    </source>
</reference>
<dbReference type="CDD" id="cd06259">
    <property type="entry name" value="YdcF-like"/>
    <property type="match status" value="1"/>
</dbReference>
<dbReference type="PANTHER" id="PTHR30336">
    <property type="entry name" value="INNER MEMBRANE PROTEIN, PROBABLE PERMEASE"/>
    <property type="match status" value="1"/>
</dbReference>
<dbReference type="GO" id="GO:0043164">
    <property type="term" value="P:Gram-negative-bacterium-type cell wall biogenesis"/>
    <property type="evidence" value="ECO:0007669"/>
    <property type="project" value="TreeGrafter"/>
</dbReference>
<dbReference type="PANTHER" id="PTHR30336:SF4">
    <property type="entry name" value="ENVELOPE BIOGENESIS FACTOR ELYC"/>
    <property type="match status" value="1"/>
</dbReference>
<name>A0AA41CBV1_STEMA</name>
<dbReference type="Gene3D" id="3.40.50.620">
    <property type="entry name" value="HUPs"/>
    <property type="match status" value="1"/>
</dbReference>
<comment type="caution">
    <text evidence="2">The sequence shown here is derived from an EMBL/GenBank/DDBJ whole genome shotgun (WGS) entry which is preliminary data.</text>
</comment>
<dbReference type="AlphaFoldDB" id="A0AA41CBV1"/>
<evidence type="ECO:0000259" key="1">
    <source>
        <dbReference type="Pfam" id="PF02698"/>
    </source>
</evidence>
<dbReference type="GO" id="GO:0000270">
    <property type="term" value="P:peptidoglycan metabolic process"/>
    <property type="evidence" value="ECO:0007669"/>
    <property type="project" value="TreeGrafter"/>
</dbReference>
<proteinExistence type="predicted"/>
<dbReference type="Proteomes" id="UP000616785">
    <property type="component" value="Unassembled WGS sequence"/>
</dbReference>
<dbReference type="GO" id="GO:0005886">
    <property type="term" value="C:plasma membrane"/>
    <property type="evidence" value="ECO:0007669"/>
    <property type="project" value="TreeGrafter"/>
</dbReference>
<dbReference type="Pfam" id="PF02698">
    <property type="entry name" value="DUF218"/>
    <property type="match status" value="1"/>
</dbReference>
<feature type="domain" description="DUF218" evidence="1">
    <location>
        <begin position="66"/>
        <end position="225"/>
    </location>
</feature>
<evidence type="ECO:0000313" key="3">
    <source>
        <dbReference type="Proteomes" id="UP000616785"/>
    </source>
</evidence>